<accession>A0A9W9ZUQ1</accession>
<dbReference type="Proteomes" id="UP001163046">
    <property type="component" value="Unassembled WGS sequence"/>
</dbReference>
<protein>
    <submittedName>
        <fullName evidence="1">Uncharacterized protein</fullName>
    </submittedName>
</protein>
<name>A0A9W9ZUQ1_9CNID</name>
<sequence>MVKFLRCNKTYAIQVVHVSSSEDSPIKDGITQGKRKMSGNLSKRKLFVAVDDGKKDMVPTAIMTVSYEKVASATSSSLQGSSKGLTPNLWSDVETKQIDKLPFDIDGLVKYQLAFDKERRMESSRDGRPWAGFMTSRRSGFYWNTSTGTFRSGESICHSCGAPAVHIPCPASKVWEFDDRNCTVVVYHHGVHTCVPNAQRGMSKETYDDAASKFQAAKKLGPKAYASSQVIQAVEEGKGIDDVLDLAEDVAPEKISRVKDKLKKNVLQDLKDDIDVEKIVNHCQEVDNVLAVFNTKDKKEEKPNEQDFVNTCLLLLTPNRDMEEMIERAEQFGQAMYLLANHMRVTQTLLQNPDSFASKSQNYDGLDKEFKRNPTVRNMRTFLTSAIVGTHIATSNIRARRDLLNEFGDINTLSISPVKTNATRVNSDVDEDFVESPKKKGRHKEKK</sequence>
<evidence type="ECO:0000313" key="2">
    <source>
        <dbReference type="Proteomes" id="UP001163046"/>
    </source>
</evidence>
<reference evidence="1" key="1">
    <citation type="submission" date="2023-01" db="EMBL/GenBank/DDBJ databases">
        <title>Genome assembly of the deep-sea coral Lophelia pertusa.</title>
        <authorList>
            <person name="Herrera S."/>
            <person name="Cordes E."/>
        </authorList>
    </citation>
    <scope>NUCLEOTIDE SEQUENCE</scope>
    <source>
        <strain evidence="1">USNM1676648</strain>
        <tissue evidence="1">Polyp</tissue>
    </source>
</reference>
<dbReference type="EMBL" id="MU825876">
    <property type="protein sequence ID" value="KAJ7386334.1"/>
    <property type="molecule type" value="Genomic_DNA"/>
</dbReference>
<comment type="caution">
    <text evidence="1">The sequence shown here is derived from an EMBL/GenBank/DDBJ whole genome shotgun (WGS) entry which is preliminary data.</text>
</comment>
<dbReference type="AlphaFoldDB" id="A0A9W9ZUQ1"/>
<proteinExistence type="predicted"/>
<evidence type="ECO:0000313" key="1">
    <source>
        <dbReference type="EMBL" id="KAJ7386334.1"/>
    </source>
</evidence>
<keyword evidence="2" id="KW-1185">Reference proteome</keyword>
<gene>
    <name evidence="1" type="ORF">OS493_008453</name>
</gene>
<dbReference type="OrthoDB" id="10644965at2759"/>
<organism evidence="1 2">
    <name type="scientific">Desmophyllum pertusum</name>
    <dbReference type="NCBI Taxonomy" id="174260"/>
    <lineage>
        <taxon>Eukaryota</taxon>
        <taxon>Metazoa</taxon>
        <taxon>Cnidaria</taxon>
        <taxon>Anthozoa</taxon>
        <taxon>Hexacorallia</taxon>
        <taxon>Scleractinia</taxon>
        <taxon>Caryophylliina</taxon>
        <taxon>Caryophylliidae</taxon>
        <taxon>Desmophyllum</taxon>
    </lineage>
</organism>